<name>A0ACB0YEJ6_MELEN</name>
<dbReference type="Proteomes" id="UP001497535">
    <property type="component" value="Unassembled WGS sequence"/>
</dbReference>
<evidence type="ECO:0000313" key="2">
    <source>
        <dbReference type="Proteomes" id="UP001497535"/>
    </source>
</evidence>
<evidence type="ECO:0000313" key="1">
    <source>
        <dbReference type="EMBL" id="CAK5043440.1"/>
    </source>
</evidence>
<organism evidence="1 2">
    <name type="scientific">Meloidogyne enterolobii</name>
    <name type="common">Root-knot nematode worm</name>
    <name type="synonym">Meloidogyne mayaguensis</name>
    <dbReference type="NCBI Taxonomy" id="390850"/>
    <lineage>
        <taxon>Eukaryota</taxon>
        <taxon>Metazoa</taxon>
        <taxon>Ecdysozoa</taxon>
        <taxon>Nematoda</taxon>
        <taxon>Chromadorea</taxon>
        <taxon>Rhabditida</taxon>
        <taxon>Tylenchina</taxon>
        <taxon>Tylenchomorpha</taxon>
        <taxon>Tylenchoidea</taxon>
        <taxon>Meloidogynidae</taxon>
        <taxon>Meloidogyninae</taxon>
        <taxon>Meloidogyne</taxon>
    </lineage>
</organism>
<gene>
    <name evidence="1" type="ORF">MENTE1834_LOCUS11129</name>
</gene>
<sequence length="123" mass="13828">MERNEGICIAAKRPRGTQCFSSSDCNFHAFCDNGFCICLAAYYPIGGNCLPPALAVGEDPRAYIDPDLLALILKQVNDEQMERQNIEGKNTDDVELSEKWKREVPKSFESENLGKKIFSNKIH</sequence>
<reference evidence="1" key="1">
    <citation type="submission" date="2023-11" db="EMBL/GenBank/DDBJ databases">
        <authorList>
            <person name="Poullet M."/>
        </authorList>
    </citation>
    <scope>NUCLEOTIDE SEQUENCE</scope>
    <source>
        <strain evidence="1">E1834</strain>
    </source>
</reference>
<protein>
    <submittedName>
        <fullName evidence="1">Uncharacterized protein</fullName>
    </submittedName>
</protein>
<accession>A0ACB0YEJ6</accession>
<keyword evidence="2" id="KW-1185">Reference proteome</keyword>
<dbReference type="EMBL" id="CAVMJV010000011">
    <property type="protein sequence ID" value="CAK5043440.1"/>
    <property type="molecule type" value="Genomic_DNA"/>
</dbReference>
<comment type="caution">
    <text evidence="1">The sequence shown here is derived from an EMBL/GenBank/DDBJ whole genome shotgun (WGS) entry which is preliminary data.</text>
</comment>
<proteinExistence type="predicted"/>